<proteinExistence type="predicted"/>
<evidence type="ECO:0000256" key="1">
    <source>
        <dbReference type="SAM" id="MobiDB-lite"/>
    </source>
</evidence>
<dbReference type="GO" id="GO:0003676">
    <property type="term" value="F:nucleic acid binding"/>
    <property type="evidence" value="ECO:0007669"/>
    <property type="project" value="InterPro"/>
</dbReference>
<organism evidence="2 3">
    <name type="scientific">Trichonephila clavipes</name>
    <name type="common">Golden silk orbweaver</name>
    <name type="synonym">Nephila clavipes</name>
    <dbReference type="NCBI Taxonomy" id="2585209"/>
    <lineage>
        <taxon>Eukaryota</taxon>
        <taxon>Metazoa</taxon>
        <taxon>Ecdysozoa</taxon>
        <taxon>Arthropoda</taxon>
        <taxon>Chelicerata</taxon>
        <taxon>Arachnida</taxon>
        <taxon>Araneae</taxon>
        <taxon>Araneomorphae</taxon>
        <taxon>Entelegynae</taxon>
        <taxon>Araneoidea</taxon>
        <taxon>Nephilidae</taxon>
        <taxon>Trichonephila</taxon>
    </lineage>
</organism>
<dbReference type="EMBL" id="BMAU01021243">
    <property type="protein sequence ID" value="GFY04038.1"/>
    <property type="molecule type" value="Genomic_DNA"/>
</dbReference>
<dbReference type="Proteomes" id="UP000887159">
    <property type="component" value="Unassembled WGS sequence"/>
</dbReference>
<evidence type="ECO:0000313" key="3">
    <source>
        <dbReference type="Proteomes" id="UP000887159"/>
    </source>
</evidence>
<reference evidence="2" key="1">
    <citation type="submission" date="2020-08" db="EMBL/GenBank/DDBJ databases">
        <title>Multicomponent nature underlies the extraordinary mechanical properties of spider dragline silk.</title>
        <authorList>
            <person name="Kono N."/>
            <person name="Nakamura H."/>
            <person name="Mori M."/>
            <person name="Yoshida Y."/>
            <person name="Ohtoshi R."/>
            <person name="Malay A.D."/>
            <person name="Moran D.A.P."/>
            <person name="Tomita M."/>
            <person name="Numata K."/>
            <person name="Arakawa K."/>
        </authorList>
    </citation>
    <scope>NUCLEOTIDE SEQUENCE</scope>
</reference>
<gene>
    <name evidence="2" type="ORF">TNCV_1198161</name>
</gene>
<name>A0A8X6SBM2_TRICX</name>
<dbReference type="InterPro" id="IPR036397">
    <property type="entry name" value="RNaseH_sf"/>
</dbReference>
<dbReference type="Gene3D" id="3.30.420.10">
    <property type="entry name" value="Ribonuclease H-like superfamily/Ribonuclease H"/>
    <property type="match status" value="1"/>
</dbReference>
<evidence type="ECO:0000313" key="2">
    <source>
        <dbReference type="EMBL" id="GFY04038.1"/>
    </source>
</evidence>
<comment type="caution">
    <text evidence="2">The sequence shown here is derived from an EMBL/GenBank/DDBJ whole genome shotgun (WGS) entry which is preliminary data.</text>
</comment>
<sequence>MSTIDASVWSGAAGWNKVDFTDESRFILSSDDNRVRVWRPRGERLNPAFALQRHTASTAGVMLADVLSGFVRTPSAKMISPRWVTSHRNSLPLEGLYFKLASIFFCSTRGTLLRCSSMEHSTMRMSSSEHDFAASKATDHDVLGDETENNSTNPHTLVVENQHINPPE</sequence>
<accession>A0A8X6SBM2</accession>
<feature type="region of interest" description="Disordered" evidence="1">
    <location>
        <begin position="142"/>
        <end position="168"/>
    </location>
</feature>
<keyword evidence="3" id="KW-1185">Reference proteome</keyword>
<dbReference type="AlphaFoldDB" id="A0A8X6SBM2"/>
<protein>
    <submittedName>
        <fullName evidence="2">Uncharacterized protein</fullName>
    </submittedName>
</protein>